<dbReference type="Pfam" id="PF01081">
    <property type="entry name" value="Aldolase"/>
    <property type="match status" value="1"/>
</dbReference>
<dbReference type="EMBL" id="JBHRTI010000004">
    <property type="protein sequence ID" value="MFC3148205.1"/>
    <property type="molecule type" value="Genomic_DNA"/>
</dbReference>
<dbReference type="Gene3D" id="3.20.20.70">
    <property type="entry name" value="Aldolase class I"/>
    <property type="match status" value="1"/>
</dbReference>
<evidence type="ECO:0000256" key="1">
    <source>
        <dbReference type="ARBA" id="ARBA00000654"/>
    </source>
</evidence>
<dbReference type="GO" id="GO:0008675">
    <property type="term" value="F:2-dehydro-3-deoxy-phosphogluconate aldolase activity"/>
    <property type="evidence" value="ECO:0007669"/>
    <property type="project" value="UniProtKB-EC"/>
</dbReference>
<organism evidence="9 10">
    <name type="scientific">Piscinibacterium candidicorallinum</name>
    <dbReference type="NCBI Taxonomy" id="1793872"/>
    <lineage>
        <taxon>Bacteria</taxon>
        <taxon>Pseudomonadati</taxon>
        <taxon>Pseudomonadota</taxon>
        <taxon>Betaproteobacteria</taxon>
        <taxon>Burkholderiales</taxon>
        <taxon>Piscinibacterium</taxon>
    </lineage>
</organism>
<dbReference type="Proteomes" id="UP001595556">
    <property type="component" value="Unassembled WGS sequence"/>
</dbReference>
<keyword evidence="6 9" id="KW-0456">Lyase</keyword>
<evidence type="ECO:0000313" key="9">
    <source>
        <dbReference type="EMBL" id="MFC3148205.1"/>
    </source>
</evidence>
<comment type="caution">
    <text evidence="9">The sequence shown here is derived from an EMBL/GenBank/DDBJ whole genome shotgun (WGS) entry which is preliminary data.</text>
</comment>
<dbReference type="InterPro" id="IPR000887">
    <property type="entry name" value="Aldlse_KDPG_KHG"/>
</dbReference>
<name>A0ABV7H7T6_9BURK</name>
<dbReference type="InterPro" id="IPR031338">
    <property type="entry name" value="KDPG/KHG_AS_2"/>
</dbReference>
<proteinExistence type="inferred from homology"/>
<dbReference type="RefSeq" id="WP_377303922.1">
    <property type="nucleotide sequence ID" value="NZ_CP180191.1"/>
</dbReference>
<dbReference type="InterPro" id="IPR031337">
    <property type="entry name" value="KDPG/KHG_AS_1"/>
</dbReference>
<dbReference type="PANTHER" id="PTHR30246:SF1">
    <property type="entry name" value="2-DEHYDRO-3-DEOXY-6-PHOSPHOGALACTONATE ALDOLASE-RELATED"/>
    <property type="match status" value="1"/>
</dbReference>
<accession>A0ABV7H7T6</accession>
<reference evidence="10" key="1">
    <citation type="journal article" date="2019" name="Int. J. Syst. Evol. Microbiol.">
        <title>The Global Catalogue of Microorganisms (GCM) 10K type strain sequencing project: providing services to taxonomists for standard genome sequencing and annotation.</title>
        <authorList>
            <consortium name="The Broad Institute Genomics Platform"/>
            <consortium name="The Broad Institute Genome Sequencing Center for Infectious Disease"/>
            <person name="Wu L."/>
            <person name="Ma J."/>
        </authorList>
    </citation>
    <scope>NUCLEOTIDE SEQUENCE [LARGE SCALE GENOMIC DNA]</scope>
    <source>
        <strain evidence="10">KCTC 52168</strain>
    </source>
</reference>
<evidence type="ECO:0000256" key="7">
    <source>
        <dbReference type="ARBA" id="ARBA00023270"/>
    </source>
</evidence>
<keyword evidence="10" id="KW-1185">Reference proteome</keyword>
<evidence type="ECO:0000256" key="6">
    <source>
        <dbReference type="ARBA" id="ARBA00023239"/>
    </source>
</evidence>
<evidence type="ECO:0000256" key="3">
    <source>
        <dbReference type="ARBA" id="ARBA00006906"/>
    </source>
</evidence>
<dbReference type="InterPro" id="IPR013785">
    <property type="entry name" value="Aldolase_TIM"/>
</dbReference>
<gene>
    <name evidence="9" type="primary">eda</name>
    <name evidence="9" type="ORF">ACFOEN_11175</name>
</gene>
<evidence type="ECO:0000256" key="8">
    <source>
        <dbReference type="ARBA" id="ARBA00023277"/>
    </source>
</evidence>
<comment type="pathway">
    <text evidence="2">Carbohydrate acid metabolism; 2-dehydro-3-deoxy-D-gluconate degradation; D-glyceraldehyde 3-phosphate and pyruvate from 2-dehydro-3-deoxy-D-gluconate: step 2/2.</text>
</comment>
<protein>
    <recommendedName>
        <fullName evidence="5">2-dehydro-3-deoxy-phosphogluconate aldolase</fullName>
        <ecNumber evidence="5">4.1.2.14</ecNumber>
    </recommendedName>
</protein>
<keyword evidence="7" id="KW-0704">Schiff base</keyword>
<dbReference type="PROSITE" id="PS00159">
    <property type="entry name" value="ALDOLASE_KDPG_KHG_1"/>
    <property type="match status" value="1"/>
</dbReference>
<dbReference type="PROSITE" id="PS00160">
    <property type="entry name" value="ALDOLASE_KDPG_KHG_2"/>
    <property type="match status" value="1"/>
</dbReference>
<evidence type="ECO:0000256" key="2">
    <source>
        <dbReference type="ARBA" id="ARBA00004736"/>
    </source>
</evidence>
<comment type="similarity">
    <text evidence="3">Belongs to the KHG/KDPG aldolase family.</text>
</comment>
<dbReference type="GO" id="GO:0008700">
    <property type="term" value="F:(R,S)-4-hydroxy-2-oxoglutarate aldolase activity"/>
    <property type="evidence" value="ECO:0007669"/>
    <property type="project" value="UniProtKB-EC"/>
</dbReference>
<dbReference type="CDD" id="cd00452">
    <property type="entry name" value="KDPG_aldolase"/>
    <property type="match status" value="1"/>
</dbReference>
<comment type="catalytic activity">
    <reaction evidence="1">
        <text>2-dehydro-3-deoxy-6-phospho-D-gluconate = D-glyceraldehyde 3-phosphate + pyruvate</text>
        <dbReference type="Rhea" id="RHEA:17089"/>
        <dbReference type="ChEBI" id="CHEBI:15361"/>
        <dbReference type="ChEBI" id="CHEBI:57569"/>
        <dbReference type="ChEBI" id="CHEBI:59776"/>
        <dbReference type="EC" id="4.1.2.14"/>
    </reaction>
</comment>
<sequence length="211" mass="21676">MQIDIDALMGDGPVIPVIVIDDVAQAKPLAQTLVEAGVRVLEVTLRTPAALAAIEAMRGVQGAIVGAGTVTTPDAMRQAVDAGSQFMVSPGLTPTLAAAARNVTVPLLPGVVTPSEVMQARDAGFTRLKFFPAEPMGGVPVLKAYASVFRDVRFCPTGGITLQSAPSFLSLPNVSCIGGSWFVAPADVAAGRWAQIGAQAREAASLARPNS</sequence>
<dbReference type="PANTHER" id="PTHR30246">
    <property type="entry name" value="2-KETO-3-DEOXY-6-PHOSPHOGLUCONATE ALDOLASE"/>
    <property type="match status" value="1"/>
</dbReference>
<evidence type="ECO:0000256" key="4">
    <source>
        <dbReference type="ARBA" id="ARBA00011233"/>
    </source>
</evidence>
<dbReference type="SUPFAM" id="SSF51569">
    <property type="entry name" value="Aldolase"/>
    <property type="match status" value="1"/>
</dbReference>
<dbReference type="EC" id="4.1.2.14" evidence="5"/>
<keyword evidence="8" id="KW-0119">Carbohydrate metabolism</keyword>
<dbReference type="NCBIfam" id="NF004325">
    <property type="entry name" value="PRK05718.1"/>
    <property type="match status" value="1"/>
</dbReference>
<comment type="subunit">
    <text evidence="4">Homotrimer.</text>
</comment>
<evidence type="ECO:0000313" key="10">
    <source>
        <dbReference type="Proteomes" id="UP001595556"/>
    </source>
</evidence>
<evidence type="ECO:0000256" key="5">
    <source>
        <dbReference type="ARBA" id="ARBA00013063"/>
    </source>
</evidence>
<dbReference type="NCBIfam" id="TIGR01182">
    <property type="entry name" value="eda"/>
    <property type="match status" value="1"/>
</dbReference>